<dbReference type="Pfam" id="PF00111">
    <property type="entry name" value="Fer2"/>
    <property type="match status" value="1"/>
</dbReference>
<dbReference type="InterPro" id="IPR042259">
    <property type="entry name" value="Raco-like_middle_sf"/>
</dbReference>
<dbReference type="Gene3D" id="3.30.420.480">
    <property type="entry name" value="Domain of unknown function (DUF4445)"/>
    <property type="match status" value="1"/>
</dbReference>
<name>A0A1I4KK83_9FIRM</name>
<keyword evidence="3" id="KW-1185">Reference proteome</keyword>
<dbReference type="OrthoDB" id="9810588at2"/>
<evidence type="ECO:0000313" key="3">
    <source>
        <dbReference type="Proteomes" id="UP000199520"/>
    </source>
</evidence>
<dbReference type="InterPro" id="IPR012675">
    <property type="entry name" value="Beta-grasp_dom_sf"/>
</dbReference>
<dbReference type="InterPro" id="IPR036010">
    <property type="entry name" value="2Fe-2S_ferredoxin-like_sf"/>
</dbReference>
<dbReference type="STRING" id="1123291.SAMN04490355_101823"/>
<dbReference type="InterPro" id="IPR052911">
    <property type="entry name" value="Corrinoid_activation_enz"/>
</dbReference>
<dbReference type="EMBL" id="FOTS01000018">
    <property type="protein sequence ID" value="SFL79061.1"/>
    <property type="molecule type" value="Genomic_DNA"/>
</dbReference>
<feature type="domain" description="2Fe-2S ferredoxin-type" evidence="1">
    <location>
        <begin position="2"/>
        <end position="94"/>
    </location>
</feature>
<dbReference type="PANTHER" id="PTHR42895">
    <property type="entry name" value="IRON-SULFUR CLUSTER-BINDING PROTEIN-RELATED"/>
    <property type="match status" value="1"/>
</dbReference>
<sequence length="556" mass="59251">MPVVHFKSNDKEVDVIAGTTVLAAARMAGVMIDSPCNGNGTCGKCKVKITGDFANKIAVKGNCGLSDIENSQGIVLACCTDVQDDVEVEPLERLDNESLQIVSNGQNLVVELASPIHKEYDNQTDKTKVMAGKILLGTEEGNTAKENYGAVVDIGTTTVVLALFDIHSGQELATVSALNPQSRYAQDVLSRIKYASTPEGLDTMYFALINELNHLLIEAADRAGINRHHVYEIVFSGNTCMLHLATRVNPASLGKYPYLPALYGHEQVHAADHGLQASPLAGIYLPPIISAYVGPDITSGILAAQLTELAGISLFIDIGTNGEMVLSKDGSLSVTSTAAGPAFEGMNIACGMRAAAGAIEAFTITDEGLKMNTIGDGEAIGICGSGLIDIVGELVAHDIIGKNGKLKDGNLPEHLAEHLVKREEKTVFSLGENVYLLQKDIRQVQLAKGAIRAGIEALLTSQGVAGQEVDRVFIAGSFGYHLNPDSLIHIGLLPQSFRNKIQFLGNTSKSGGQAFLLNQFVRGKMAEAVKEIHVIELATVDHFDRLFAKCLEFSSV</sequence>
<protein>
    <submittedName>
        <fullName evidence="2">Uncharacterized 2Fe-2 and 4Fe-4S clusters-containing protein, contains DUF4445 domain</fullName>
    </submittedName>
</protein>
<dbReference type="Gene3D" id="3.10.20.30">
    <property type="match status" value="1"/>
</dbReference>
<dbReference type="CDD" id="cd00207">
    <property type="entry name" value="fer2"/>
    <property type="match status" value="1"/>
</dbReference>
<dbReference type="RefSeq" id="WP_090936883.1">
    <property type="nucleotide sequence ID" value="NZ_FOTS01000018.1"/>
</dbReference>
<dbReference type="InterPro" id="IPR001041">
    <property type="entry name" value="2Fe-2S_ferredoxin-type"/>
</dbReference>
<gene>
    <name evidence="2" type="ORF">SAMN04490355_101823</name>
</gene>
<dbReference type="AlphaFoldDB" id="A0A1I4KK83"/>
<reference evidence="3" key="1">
    <citation type="submission" date="2016-10" db="EMBL/GenBank/DDBJ databases">
        <authorList>
            <person name="Varghese N."/>
            <person name="Submissions S."/>
        </authorList>
    </citation>
    <scope>NUCLEOTIDE SEQUENCE [LARGE SCALE GENOMIC DNA]</scope>
    <source>
        <strain evidence="3">DSM 13327</strain>
    </source>
</reference>
<accession>A0A1I4KK83</accession>
<dbReference type="GO" id="GO:0051536">
    <property type="term" value="F:iron-sulfur cluster binding"/>
    <property type="evidence" value="ECO:0007669"/>
    <property type="project" value="InterPro"/>
</dbReference>
<dbReference type="InterPro" id="IPR041414">
    <property type="entry name" value="Raco-like_middle"/>
</dbReference>
<dbReference type="SUPFAM" id="SSF54292">
    <property type="entry name" value="2Fe-2S ferredoxin-like"/>
    <property type="match status" value="1"/>
</dbReference>
<dbReference type="Pfam" id="PF14574">
    <property type="entry name" value="RACo_C_ter"/>
    <property type="match status" value="1"/>
</dbReference>
<dbReference type="InterPro" id="IPR027980">
    <property type="entry name" value="RACo_C"/>
</dbReference>
<dbReference type="Proteomes" id="UP000199520">
    <property type="component" value="Unassembled WGS sequence"/>
</dbReference>
<dbReference type="Pfam" id="PF17651">
    <property type="entry name" value="Raco_middle"/>
    <property type="match status" value="1"/>
</dbReference>
<dbReference type="PROSITE" id="PS51085">
    <property type="entry name" value="2FE2S_FER_2"/>
    <property type="match status" value="1"/>
</dbReference>
<organism evidence="2 3">
    <name type="scientific">Pelosinus propionicus DSM 13327</name>
    <dbReference type="NCBI Taxonomy" id="1123291"/>
    <lineage>
        <taxon>Bacteria</taxon>
        <taxon>Bacillati</taxon>
        <taxon>Bacillota</taxon>
        <taxon>Negativicutes</taxon>
        <taxon>Selenomonadales</taxon>
        <taxon>Sporomusaceae</taxon>
        <taxon>Pelosinus</taxon>
    </lineage>
</organism>
<dbReference type="PANTHER" id="PTHR42895:SF2">
    <property type="entry name" value="IRON-SULFUR CLUSTER PROTEIN"/>
    <property type="match status" value="1"/>
</dbReference>
<evidence type="ECO:0000313" key="2">
    <source>
        <dbReference type="EMBL" id="SFL79061.1"/>
    </source>
</evidence>
<evidence type="ECO:0000259" key="1">
    <source>
        <dbReference type="PROSITE" id="PS51085"/>
    </source>
</evidence>
<proteinExistence type="predicted"/>